<evidence type="ECO:0000259" key="11">
    <source>
        <dbReference type="Pfam" id="PF00593"/>
    </source>
</evidence>
<evidence type="ECO:0000256" key="2">
    <source>
        <dbReference type="ARBA" id="ARBA00022448"/>
    </source>
</evidence>
<dbReference type="InterPro" id="IPR000531">
    <property type="entry name" value="Beta-barrel_TonB"/>
</dbReference>
<keyword evidence="14" id="KW-1185">Reference proteome</keyword>
<name>A0A545TVC9_9GAMM</name>
<dbReference type="OrthoDB" id="9805434at2"/>
<evidence type="ECO:0000313" key="14">
    <source>
        <dbReference type="Proteomes" id="UP000319732"/>
    </source>
</evidence>
<dbReference type="SUPFAM" id="SSF56935">
    <property type="entry name" value="Porins"/>
    <property type="match status" value="1"/>
</dbReference>
<dbReference type="EMBL" id="VHSG01000008">
    <property type="protein sequence ID" value="TQV81176.1"/>
    <property type="molecule type" value="Genomic_DNA"/>
</dbReference>
<protein>
    <submittedName>
        <fullName evidence="13">TonB-dependent receptor</fullName>
    </submittedName>
</protein>
<sequence>MNPQTKHKLATAVTAAVRLGGLAALTASLAARAEDLTATEAIEEISVVGTHIKGLDLKGAVQAIQIDRRAIEESGADSLIDLMRDISVTGGGGGTFSTSTAGALSSDTPVGAAGVSLRGLGTSSTLTLINGRRASVSSFARGQESFIDVNSIPLAAIERVEILPGGASATYGADAVAGVVNYVLRDDYEGSEFSINYGNSSAGSDEGRQNINWVWGKNTERTHTMVVVDYFDRNALFDRDRAVSRNSVRPSQQGFYPSFNDLFRMPLDQTEEPQNGGCPTADFGSARLGEFCLVNTNAFVSTVDDYESLGAVGTFNLRLSDKTTWFNELMYQNTESRGTSSPANFSRTPVAPENPNFPASFRADLVAEAGHDDFSDFDGFPIFMWGKYIEPRAVAVDTQTMRLVSGFETEIKGWSFETAVTYGRSESEQRGLSGLVVTENFYNANLGNLCSDGTTVERWTLDLNRPTATFNGGPTCEDLGKTTLWYNPFGGQTTQAEGIDDFIRTTARREGESQLWSFDAIASGDLFPIGGNYAKAAVGIEYRHEEVEDIPAGIAIADTLNPEPILGFSSTSSDAERDQWAAFVELHLPLADNIEVQLAGRFDDYEDFGSDFNPKVAFRYAPVEAVALRGNWSTSFRAPSLAQAGAGTLLGSYTVDCEETPEACGGDNTANGEPLFSEELGNRDLEPEEAESWGFGLLLTPTEDIEVSIDYWNIRHEDLVGIDEDNFIDRALNGEFTVAEVGLLPTGVPGVEVDGDGFVVDAHFQLTNLGWQETDGVDIAYTHYFDATGYGDFTLLFDATYVNEFDRRASDTADIDSRAGAFRYPRWLANAKLRWRLQDWRASLSANYTHSYRDDPPNRILDTLGIPRGTEVTVSSWTLWNMNLSYEFDDHNYLQLNVDNLFDREPPRVLGSSANVDHINHDSLGRFISLRYTYSF</sequence>
<dbReference type="AlphaFoldDB" id="A0A545TVC9"/>
<dbReference type="PANTHER" id="PTHR47234:SF2">
    <property type="entry name" value="TONB-DEPENDENT RECEPTOR"/>
    <property type="match status" value="1"/>
</dbReference>
<gene>
    <name evidence="13" type="ORF">FKG94_08695</name>
</gene>
<dbReference type="Gene3D" id="2.40.170.20">
    <property type="entry name" value="TonB-dependent receptor, beta-barrel domain"/>
    <property type="match status" value="1"/>
</dbReference>
<dbReference type="InterPro" id="IPR012910">
    <property type="entry name" value="Plug_dom"/>
</dbReference>
<dbReference type="Proteomes" id="UP000319732">
    <property type="component" value="Unassembled WGS sequence"/>
</dbReference>
<evidence type="ECO:0000256" key="10">
    <source>
        <dbReference type="SAM" id="SignalP"/>
    </source>
</evidence>
<feature type="signal peptide" evidence="10">
    <location>
        <begin position="1"/>
        <end position="33"/>
    </location>
</feature>
<keyword evidence="6 8" id="KW-0472">Membrane</keyword>
<keyword evidence="3 8" id="KW-1134">Transmembrane beta strand</keyword>
<comment type="similarity">
    <text evidence="8 9">Belongs to the TonB-dependent receptor family.</text>
</comment>
<feature type="domain" description="TonB-dependent receptor plug" evidence="12">
    <location>
        <begin position="61"/>
        <end position="179"/>
    </location>
</feature>
<dbReference type="InterPro" id="IPR039426">
    <property type="entry name" value="TonB-dep_rcpt-like"/>
</dbReference>
<dbReference type="GO" id="GO:0009279">
    <property type="term" value="C:cell outer membrane"/>
    <property type="evidence" value="ECO:0007669"/>
    <property type="project" value="UniProtKB-SubCell"/>
</dbReference>
<dbReference type="RefSeq" id="WP_142903837.1">
    <property type="nucleotide sequence ID" value="NZ_ML660091.1"/>
</dbReference>
<dbReference type="PANTHER" id="PTHR47234">
    <property type="match status" value="1"/>
</dbReference>
<evidence type="ECO:0000313" key="13">
    <source>
        <dbReference type="EMBL" id="TQV81176.1"/>
    </source>
</evidence>
<reference evidence="13 14" key="1">
    <citation type="submission" date="2019-06" db="EMBL/GenBank/DDBJ databases">
        <title>Whole genome sequence for Cellvibrionaceae sp. R142.</title>
        <authorList>
            <person name="Wang G."/>
        </authorList>
    </citation>
    <scope>NUCLEOTIDE SEQUENCE [LARGE SCALE GENOMIC DNA]</scope>
    <source>
        <strain evidence="13 14">R142</strain>
    </source>
</reference>
<dbReference type="PROSITE" id="PS52016">
    <property type="entry name" value="TONB_DEPENDENT_REC_3"/>
    <property type="match status" value="1"/>
</dbReference>
<evidence type="ECO:0000256" key="5">
    <source>
        <dbReference type="ARBA" id="ARBA00023077"/>
    </source>
</evidence>
<feature type="chain" id="PRO_5022211872" evidence="10">
    <location>
        <begin position="34"/>
        <end position="936"/>
    </location>
</feature>
<evidence type="ECO:0000256" key="8">
    <source>
        <dbReference type="PROSITE-ProRule" id="PRU01360"/>
    </source>
</evidence>
<keyword evidence="5 9" id="KW-0798">TonB box</keyword>
<keyword evidence="7 8" id="KW-0998">Cell outer membrane</keyword>
<dbReference type="Gene3D" id="2.170.130.10">
    <property type="entry name" value="TonB-dependent receptor, plug domain"/>
    <property type="match status" value="1"/>
</dbReference>
<evidence type="ECO:0000256" key="7">
    <source>
        <dbReference type="ARBA" id="ARBA00023237"/>
    </source>
</evidence>
<comment type="subcellular location">
    <subcellularLocation>
        <location evidence="1 8">Cell outer membrane</location>
        <topology evidence="1 8">Multi-pass membrane protein</topology>
    </subcellularLocation>
</comment>
<evidence type="ECO:0000256" key="6">
    <source>
        <dbReference type="ARBA" id="ARBA00023136"/>
    </source>
</evidence>
<evidence type="ECO:0000256" key="1">
    <source>
        <dbReference type="ARBA" id="ARBA00004571"/>
    </source>
</evidence>
<feature type="domain" description="TonB-dependent receptor-like beta-barrel" evidence="11">
    <location>
        <begin position="453"/>
        <end position="901"/>
    </location>
</feature>
<accession>A0A545TVC9</accession>
<dbReference type="InterPro" id="IPR037066">
    <property type="entry name" value="Plug_dom_sf"/>
</dbReference>
<evidence type="ECO:0000256" key="4">
    <source>
        <dbReference type="ARBA" id="ARBA00022692"/>
    </source>
</evidence>
<organism evidence="13 14">
    <name type="scientific">Exilibacterium tricleocarpae</name>
    <dbReference type="NCBI Taxonomy" id="2591008"/>
    <lineage>
        <taxon>Bacteria</taxon>
        <taxon>Pseudomonadati</taxon>
        <taxon>Pseudomonadota</taxon>
        <taxon>Gammaproteobacteria</taxon>
        <taxon>Cellvibrionales</taxon>
        <taxon>Cellvibrionaceae</taxon>
        <taxon>Exilibacterium</taxon>
    </lineage>
</organism>
<proteinExistence type="inferred from homology"/>
<keyword evidence="2 8" id="KW-0813">Transport</keyword>
<dbReference type="InterPro" id="IPR036942">
    <property type="entry name" value="Beta-barrel_TonB_sf"/>
</dbReference>
<keyword evidence="10" id="KW-0732">Signal</keyword>
<dbReference type="Pfam" id="PF07715">
    <property type="entry name" value="Plug"/>
    <property type="match status" value="1"/>
</dbReference>
<evidence type="ECO:0000259" key="12">
    <source>
        <dbReference type="Pfam" id="PF07715"/>
    </source>
</evidence>
<keyword evidence="4 8" id="KW-0812">Transmembrane</keyword>
<dbReference type="Pfam" id="PF00593">
    <property type="entry name" value="TonB_dep_Rec_b-barrel"/>
    <property type="match status" value="1"/>
</dbReference>
<evidence type="ECO:0000256" key="9">
    <source>
        <dbReference type="RuleBase" id="RU003357"/>
    </source>
</evidence>
<comment type="caution">
    <text evidence="13">The sequence shown here is derived from an EMBL/GenBank/DDBJ whole genome shotgun (WGS) entry which is preliminary data.</text>
</comment>
<evidence type="ECO:0000256" key="3">
    <source>
        <dbReference type="ARBA" id="ARBA00022452"/>
    </source>
</evidence>
<dbReference type="CDD" id="cd01347">
    <property type="entry name" value="ligand_gated_channel"/>
    <property type="match status" value="1"/>
</dbReference>
<keyword evidence="13" id="KW-0675">Receptor</keyword>